<protein>
    <submittedName>
        <fullName evidence="1">CLUMA_CG000265, isoform A</fullName>
    </submittedName>
</protein>
<reference evidence="1 2" key="1">
    <citation type="submission" date="2015-04" db="EMBL/GenBank/DDBJ databases">
        <authorList>
            <person name="Syromyatnikov M.Y."/>
            <person name="Popov V.N."/>
        </authorList>
    </citation>
    <scope>NUCLEOTIDE SEQUENCE [LARGE SCALE GENOMIC DNA]</scope>
</reference>
<accession>A0A1J1HJ55</accession>
<gene>
    <name evidence="1" type="ORF">CLUMA_CG000265</name>
</gene>
<proteinExistence type="predicted"/>
<organism evidence="1 2">
    <name type="scientific">Clunio marinus</name>
    <dbReference type="NCBI Taxonomy" id="568069"/>
    <lineage>
        <taxon>Eukaryota</taxon>
        <taxon>Metazoa</taxon>
        <taxon>Ecdysozoa</taxon>
        <taxon>Arthropoda</taxon>
        <taxon>Hexapoda</taxon>
        <taxon>Insecta</taxon>
        <taxon>Pterygota</taxon>
        <taxon>Neoptera</taxon>
        <taxon>Endopterygota</taxon>
        <taxon>Diptera</taxon>
        <taxon>Nematocera</taxon>
        <taxon>Chironomoidea</taxon>
        <taxon>Chironomidae</taxon>
        <taxon>Clunio</taxon>
    </lineage>
</organism>
<dbReference type="Proteomes" id="UP000183832">
    <property type="component" value="Unassembled WGS sequence"/>
</dbReference>
<evidence type="ECO:0000313" key="2">
    <source>
        <dbReference type="Proteomes" id="UP000183832"/>
    </source>
</evidence>
<dbReference type="AlphaFoldDB" id="A0A1J1HJ55"/>
<sequence length="217" mass="25403">MNNCYEMIHKALKLMVLLSIHRKTMIYACTFVCDENMYNIQDTTPKSLRSLLKILVDTPLTQLQLTKECMKQERNNFTLISNEVFTVHEWIVYLCSCYVTRLFLSTVCMIKTRSIYCNKNNTKLQLMSSSERNMGKEINTNCLPNKSPNSHHKAKMLVNSSPFFEPLRILSCLSSKLLLMLLFDFNPIKKGRRSWRQLTDEENRKKICENEMGNHGE</sequence>
<dbReference type="EMBL" id="CVRI01000001">
    <property type="protein sequence ID" value="CRK86502.1"/>
    <property type="molecule type" value="Genomic_DNA"/>
</dbReference>
<name>A0A1J1HJ55_9DIPT</name>
<evidence type="ECO:0000313" key="1">
    <source>
        <dbReference type="EMBL" id="CRK86502.1"/>
    </source>
</evidence>
<keyword evidence="2" id="KW-1185">Reference proteome</keyword>